<reference evidence="1 2" key="1">
    <citation type="submission" date="2019-09" db="EMBL/GenBank/DDBJ databases">
        <title>Draft genome sequence of the thermophilic Saccharopolyspora hirsuta VKM Ac-666T.</title>
        <authorList>
            <person name="Lobastova T.G."/>
            <person name="Fokina V."/>
            <person name="Bragin E.Y."/>
            <person name="Shtratnikova V.Y."/>
            <person name="Starodumova I.P."/>
            <person name="Tarlachkov S.V."/>
            <person name="Donova M.V."/>
        </authorList>
    </citation>
    <scope>NUCLEOTIDE SEQUENCE [LARGE SCALE GENOMIC DNA]</scope>
    <source>
        <strain evidence="1 2">VKM Ac-666</strain>
    </source>
</reference>
<sequence length="517" mass="55866">MGTIADGLIRRLRTRLDRWSSSVPETPSPPTPEQIHRSVADAERGRADDLPALLLAVSSGGNADLNAHTARALLSARPRTWLALDAAARRIRWYEPRWTNTVIRRLLATPGPLDLLLAACHPDGFVREAAVAAISERDDTVALPVLALRAADWVPAVRDRTRQACRHRFDRAPADAVTHLAPVAFALRARQSGGWLAEAIEALLRDGPPRALTTALASPDRITRRTAHRIALAANRLDVDQLVRAARTDSDLPIRIMCAEAAIRRGNGDVPRRLLASGTAAVRAEAVRVLGTNGAVDPAIDALVDRSALVRATAQAIVHRAGTDPAAHYRVLLSENPTPSAIAGLGETGSSADADLLRPQLAHPSSRGRAEAVRALRRLGRTSPDMLLPLLTDPVSSVARQVVISLLPQAGTLDEQALRPRLHPRNPRHVRRAVGRLLRAHGTWTRIDVDLLLIDDPAQEVRADARADLANWLARDAATTYAFPCGPRAAELSALLTAVEAVLGPEQSRLLRFHLGF</sequence>
<evidence type="ECO:0008006" key="3">
    <source>
        <dbReference type="Google" id="ProtNLM"/>
    </source>
</evidence>
<dbReference type="AlphaFoldDB" id="A0A5M7BPA6"/>
<name>A0A5M7BPA6_SACHI</name>
<dbReference type="RefSeq" id="WP_150068205.1">
    <property type="nucleotide sequence ID" value="NZ_JBEPDJ010000001.1"/>
</dbReference>
<keyword evidence="2" id="KW-1185">Reference proteome</keyword>
<dbReference type="SMR" id="A0A5M7BPA6"/>
<dbReference type="Proteomes" id="UP000323946">
    <property type="component" value="Unassembled WGS sequence"/>
</dbReference>
<comment type="caution">
    <text evidence="1">The sequence shown here is derived from an EMBL/GenBank/DDBJ whole genome shotgun (WGS) entry which is preliminary data.</text>
</comment>
<evidence type="ECO:0000313" key="2">
    <source>
        <dbReference type="Proteomes" id="UP000323946"/>
    </source>
</evidence>
<proteinExistence type="predicted"/>
<accession>A0A5M7BPA6</accession>
<dbReference type="InterPro" id="IPR016024">
    <property type="entry name" value="ARM-type_fold"/>
</dbReference>
<evidence type="ECO:0000313" key="1">
    <source>
        <dbReference type="EMBL" id="KAA5832066.1"/>
    </source>
</evidence>
<dbReference type="InterPro" id="IPR011989">
    <property type="entry name" value="ARM-like"/>
</dbReference>
<organism evidence="1 2">
    <name type="scientific">Saccharopolyspora hirsuta</name>
    <dbReference type="NCBI Taxonomy" id="1837"/>
    <lineage>
        <taxon>Bacteria</taxon>
        <taxon>Bacillati</taxon>
        <taxon>Actinomycetota</taxon>
        <taxon>Actinomycetes</taxon>
        <taxon>Pseudonocardiales</taxon>
        <taxon>Pseudonocardiaceae</taxon>
        <taxon>Saccharopolyspora</taxon>
    </lineage>
</organism>
<dbReference type="OrthoDB" id="3374146at2"/>
<gene>
    <name evidence="1" type="ORF">F1721_19910</name>
</gene>
<dbReference type="SUPFAM" id="SSF48371">
    <property type="entry name" value="ARM repeat"/>
    <property type="match status" value="1"/>
</dbReference>
<dbReference type="Gene3D" id="1.25.10.10">
    <property type="entry name" value="Leucine-rich Repeat Variant"/>
    <property type="match status" value="1"/>
</dbReference>
<protein>
    <recommendedName>
        <fullName evidence="3">HEAT repeat domain-containing protein</fullName>
    </recommendedName>
</protein>
<dbReference type="EMBL" id="VWPH01000008">
    <property type="protein sequence ID" value="KAA5832066.1"/>
    <property type="molecule type" value="Genomic_DNA"/>
</dbReference>